<comment type="caution">
    <text evidence="2">The sequence shown here is derived from an EMBL/GenBank/DDBJ whole genome shotgun (WGS) entry which is preliminary data.</text>
</comment>
<dbReference type="SUPFAM" id="SSF103196">
    <property type="entry name" value="Roadblock/LC7 domain"/>
    <property type="match status" value="1"/>
</dbReference>
<name>A0A0D8BJM2_9ACTN</name>
<proteinExistence type="predicted"/>
<gene>
    <name evidence="2" type="ORF">FF36_01401</name>
</gene>
<reference evidence="2 3" key="2">
    <citation type="journal article" date="2016" name="Genome Announc.">
        <title>Permanent Draft Genome Sequences for Two Variants of Frankia sp. Strain CpI1, the First Frankia Strain Isolated from Root Nodules of Comptonia peregrina.</title>
        <authorList>
            <person name="Oshone R."/>
            <person name="Hurst S.G.IV."/>
            <person name="Abebe-Akele F."/>
            <person name="Simpson S."/>
            <person name="Morris K."/>
            <person name="Thomas W.K."/>
            <person name="Tisa L.S."/>
        </authorList>
    </citation>
    <scope>NUCLEOTIDE SEQUENCE [LARGE SCALE GENOMIC DNA]</scope>
    <source>
        <strain evidence="3">CpI1-S</strain>
    </source>
</reference>
<evidence type="ECO:0000313" key="3">
    <source>
        <dbReference type="Proteomes" id="UP000032545"/>
    </source>
</evidence>
<dbReference type="SMART" id="SM00960">
    <property type="entry name" value="Robl_LC7"/>
    <property type="match status" value="1"/>
</dbReference>
<accession>A0A0D8BJM2</accession>
<sequence length="139" mass="14658">MRPLGPSENMSWLLNNLVKKVPEVTYVIALSSDGLLLATSYGMDRATADQLAAVASGFNSLARGAGRFFGGGNVRQTIVEMDQGFLFVTAVGDGSCLAILSSTGADIGLIAYEMALLVTRVGEFLTPELRAQMQSALPL</sequence>
<dbReference type="PANTHER" id="PTHR36222">
    <property type="entry name" value="SERINE PROTEASE INHIBITOR RV3364C"/>
    <property type="match status" value="1"/>
</dbReference>
<evidence type="ECO:0000313" key="2">
    <source>
        <dbReference type="EMBL" id="KJE24326.1"/>
    </source>
</evidence>
<keyword evidence="3" id="KW-1185">Reference proteome</keyword>
<dbReference type="EMBL" id="JYFN01000007">
    <property type="protein sequence ID" value="KJE24326.1"/>
    <property type="molecule type" value="Genomic_DNA"/>
</dbReference>
<dbReference type="Pfam" id="PF03259">
    <property type="entry name" value="Robl_LC7"/>
    <property type="match status" value="1"/>
</dbReference>
<dbReference type="PANTHER" id="PTHR36222:SF1">
    <property type="entry name" value="SERINE PROTEASE INHIBITOR RV3364C"/>
    <property type="match status" value="1"/>
</dbReference>
<feature type="domain" description="Roadblock/LAMTOR2" evidence="1">
    <location>
        <begin position="11"/>
        <end position="101"/>
    </location>
</feature>
<dbReference type="Proteomes" id="UP000032545">
    <property type="component" value="Unassembled WGS sequence"/>
</dbReference>
<dbReference type="AlphaFoldDB" id="A0A0D8BJM2"/>
<evidence type="ECO:0000259" key="1">
    <source>
        <dbReference type="SMART" id="SM00960"/>
    </source>
</evidence>
<dbReference type="OrthoDB" id="5187023at2"/>
<dbReference type="InterPro" id="IPR004942">
    <property type="entry name" value="Roadblock/LAMTOR2_dom"/>
</dbReference>
<protein>
    <recommendedName>
        <fullName evidence="1">Roadblock/LAMTOR2 domain-containing protein</fullName>
    </recommendedName>
</protein>
<dbReference type="InterPro" id="IPR053141">
    <property type="entry name" value="Mycobact_SerProt_Inhib_Rv3364c"/>
</dbReference>
<dbReference type="PATRIC" id="fig|1502723.3.peg.5641"/>
<reference evidence="3" key="1">
    <citation type="submission" date="2015-02" db="EMBL/GenBank/DDBJ databases">
        <title>Draft Genome of Frankia sp. CpI1-S.</title>
        <authorList>
            <person name="Oshone R.T."/>
            <person name="Ngom M."/>
            <person name="Ghodhbane-Gtari F."/>
            <person name="Gtari M."/>
            <person name="Morris K."/>
            <person name="Thomas K."/>
            <person name="Sen A."/>
            <person name="Tisa L.S."/>
        </authorList>
    </citation>
    <scope>NUCLEOTIDE SEQUENCE [LARGE SCALE GENOMIC DNA]</scope>
    <source>
        <strain evidence="3">CpI1-S</strain>
    </source>
</reference>
<dbReference type="RefSeq" id="WP_009737517.1">
    <property type="nucleotide sequence ID" value="NZ_JYFN01000007.1"/>
</dbReference>
<organism evidence="2 3">
    <name type="scientific">Frankia torreyi</name>
    <dbReference type="NCBI Taxonomy" id="1856"/>
    <lineage>
        <taxon>Bacteria</taxon>
        <taxon>Bacillati</taxon>
        <taxon>Actinomycetota</taxon>
        <taxon>Actinomycetes</taxon>
        <taxon>Frankiales</taxon>
        <taxon>Frankiaceae</taxon>
        <taxon>Frankia</taxon>
    </lineage>
</organism>
<dbReference type="Gene3D" id="3.30.450.30">
    <property type="entry name" value="Dynein light chain 2a, cytoplasmic"/>
    <property type="match status" value="1"/>
</dbReference>